<proteinExistence type="predicted"/>
<keyword evidence="2" id="KW-1185">Reference proteome</keyword>
<gene>
    <name evidence="1" type="ORF">M9H77_01350</name>
</gene>
<reference evidence="2" key="1">
    <citation type="journal article" date="2023" name="Nat. Plants">
        <title>Single-cell RNA sequencing provides a high-resolution roadmap for understanding the multicellular compartmentation of specialized metabolism.</title>
        <authorList>
            <person name="Sun S."/>
            <person name="Shen X."/>
            <person name="Li Y."/>
            <person name="Li Y."/>
            <person name="Wang S."/>
            <person name="Li R."/>
            <person name="Zhang H."/>
            <person name="Shen G."/>
            <person name="Guo B."/>
            <person name="Wei J."/>
            <person name="Xu J."/>
            <person name="St-Pierre B."/>
            <person name="Chen S."/>
            <person name="Sun C."/>
        </authorList>
    </citation>
    <scope>NUCLEOTIDE SEQUENCE [LARGE SCALE GENOMIC DNA]</scope>
</reference>
<sequence>MYRRISILPAGDFCRWNTLKGTIQGRAVNCNQHLWQPPFAVHRFCLRHIRANFNKTFKNTTLKSLMWQAGTETKQWKFDRVMKEIQERNVDTYIYLMKLDAEKWTLLHDSS</sequence>
<name>A0ACC0C595_CATRO</name>
<dbReference type="Proteomes" id="UP001060085">
    <property type="component" value="Linkage Group LG01"/>
</dbReference>
<organism evidence="1 2">
    <name type="scientific">Catharanthus roseus</name>
    <name type="common">Madagascar periwinkle</name>
    <name type="synonym">Vinca rosea</name>
    <dbReference type="NCBI Taxonomy" id="4058"/>
    <lineage>
        <taxon>Eukaryota</taxon>
        <taxon>Viridiplantae</taxon>
        <taxon>Streptophyta</taxon>
        <taxon>Embryophyta</taxon>
        <taxon>Tracheophyta</taxon>
        <taxon>Spermatophyta</taxon>
        <taxon>Magnoliopsida</taxon>
        <taxon>eudicotyledons</taxon>
        <taxon>Gunneridae</taxon>
        <taxon>Pentapetalae</taxon>
        <taxon>asterids</taxon>
        <taxon>lamiids</taxon>
        <taxon>Gentianales</taxon>
        <taxon>Apocynaceae</taxon>
        <taxon>Rauvolfioideae</taxon>
        <taxon>Vinceae</taxon>
        <taxon>Catharanthinae</taxon>
        <taxon>Catharanthus</taxon>
    </lineage>
</organism>
<protein>
    <submittedName>
        <fullName evidence="1">Uncharacterized protein</fullName>
    </submittedName>
</protein>
<accession>A0ACC0C595</accession>
<evidence type="ECO:0000313" key="1">
    <source>
        <dbReference type="EMBL" id="KAI5680123.1"/>
    </source>
</evidence>
<dbReference type="EMBL" id="CM044701">
    <property type="protein sequence ID" value="KAI5680123.1"/>
    <property type="molecule type" value="Genomic_DNA"/>
</dbReference>
<comment type="caution">
    <text evidence="1">The sequence shown here is derived from an EMBL/GenBank/DDBJ whole genome shotgun (WGS) entry which is preliminary data.</text>
</comment>
<evidence type="ECO:0000313" key="2">
    <source>
        <dbReference type="Proteomes" id="UP001060085"/>
    </source>
</evidence>